<dbReference type="RefSeq" id="WP_002583168.1">
    <property type="nucleotide sequence ID" value="NZ_KB851019.1"/>
</dbReference>
<feature type="domain" description="HPr" evidence="4">
    <location>
        <begin position="1"/>
        <end position="85"/>
    </location>
</feature>
<evidence type="ECO:0000256" key="2">
    <source>
        <dbReference type="ARBA" id="ARBA00022490"/>
    </source>
</evidence>
<dbReference type="AlphaFoldDB" id="A0A0E2HCD9"/>
<dbReference type="Pfam" id="PF00381">
    <property type="entry name" value="PTS-HPr"/>
    <property type="match status" value="1"/>
</dbReference>
<proteinExistence type="predicted"/>
<reference evidence="5 6" key="1">
    <citation type="submission" date="2013-01" db="EMBL/GenBank/DDBJ databases">
        <title>The Genome Sequence of Clostridium clostridioforme 90A8.</title>
        <authorList>
            <consortium name="The Broad Institute Genome Sequencing Platform"/>
            <person name="Earl A."/>
            <person name="Ward D."/>
            <person name="Feldgarden M."/>
            <person name="Gevers D."/>
            <person name="Courvalin P."/>
            <person name="Lambert T."/>
            <person name="Walker B."/>
            <person name="Young S.K."/>
            <person name="Zeng Q."/>
            <person name="Gargeya S."/>
            <person name="Fitzgerald M."/>
            <person name="Haas B."/>
            <person name="Abouelleil A."/>
            <person name="Alvarado L."/>
            <person name="Arachchi H.M."/>
            <person name="Berlin A.M."/>
            <person name="Chapman S.B."/>
            <person name="Dewar J."/>
            <person name="Goldberg J."/>
            <person name="Griggs A."/>
            <person name="Gujja S."/>
            <person name="Hansen M."/>
            <person name="Howarth C."/>
            <person name="Imamovic A."/>
            <person name="Larimer J."/>
            <person name="McCowan C."/>
            <person name="Murphy C."/>
            <person name="Neiman D."/>
            <person name="Pearson M."/>
            <person name="Priest M."/>
            <person name="Roberts A."/>
            <person name="Saif S."/>
            <person name="Shea T."/>
            <person name="Sisk P."/>
            <person name="Sykes S."/>
            <person name="Wortman J."/>
            <person name="Nusbaum C."/>
            <person name="Birren B."/>
        </authorList>
    </citation>
    <scope>NUCLEOTIDE SEQUENCE [LARGE SCALE GENOMIC DNA]</scope>
    <source>
        <strain evidence="5 6">90A8</strain>
    </source>
</reference>
<sequence>MISYKYIVSDKQGLHATNAMSLSRAAAEYESRITLTGTKGTVDCKNVLALMSLGAGQGESLELTVEGPDEGQASGFLKGLMRTIL</sequence>
<dbReference type="GO" id="GO:0005737">
    <property type="term" value="C:cytoplasm"/>
    <property type="evidence" value="ECO:0007669"/>
    <property type="project" value="UniProtKB-SubCell"/>
</dbReference>
<dbReference type="PANTHER" id="PTHR33705">
    <property type="entry name" value="PHOSPHOCARRIER PROTEIN HPR"/>
    <property type="match status" value="1"/>
</dbReference>
<dbReference type="HOGENOM" id="CLU_136230_2_0_9"/>
<evidence type="ECO:0000256" key="1">
    <source>
        <dbReference type="ARBA" id="ARBA00004496"/>
    </source>
</evidence>
<protein>
    <submittedName>
        <fullName evidence="5">HPr family phosphocarrier</fullName>
    </submittedName>
</protein>
<dbReference type="GO" id="GO:0009401">
    <property type="term" value="P:phosphoenolpyruvate-dependent sugar phosphotransferase system"/>
    <property type="evidence" value="ECO:0007669"/>
    <property type="project" value="UniProtKB-KW"/>
</dbReference>
<name>A0A0E2HCD9_9FIRM</name>
<dbReference type="Proteomes" id="UP000013085">
    <property type="component" value="Unassembled WGS sequence"/>
</dbReference>
<dbReference type="InterPro" id="IPR035895">
    <property type="entry name" value="HPr-like_sf"/>
</dbReference>
<dbReference type="InterPro" id="IPR050399">
    <property type="entry name" value="HPr"/>
</dbReference>
<dbReference type="PATRIC" id="fig|999408.3.peg.2037"/>
<dbReference type="Gene3D" id="3.30.1340.10">
    <property type="entry name" value="HPr-like"/>
    <property type="match status" value="1"/>
</dbReference>
<comment type="caution">
    <text evidence="5">The sequence shown here is derived from an EMBL/GenBank/DDBJ whole genome shotgun (WGS) entry which is preliminary data.</text>
</comment>
<evidence type="ECO:0000313" key="6">
    <source>
        <dbReference type="Proteomes" id="UP000013085"/>
    </source>
</evidence>
<keyword evidence="3" id="KW-0598">Phosphotransferase system</keyword>
<keyword evidence="2" id="KW-0963">Cytoplasm</keyword>
<dbReference type="SUPFAM" id="SSF55594">
    <property type="entry name" value="HPr-like"/>
    <property type="match status" value="1"/>
</dbReference>
<organism evidence="5 6">
    <name type="scientific">[Clostridium] clostridioforme 90A8</name>
    <dbReference type="NCBI Taxonomy" id="999408"/>
    <lineage>
        <taxon>Bacteria</taxon>
        <taxon>Bacillati</taxon>
        <taxon>Bacillota</taxon>
        <taxon>Clostridia</taxon>
        <taxon>Lachnospirales</taxon>
        <taxon>Lachnospiraceae</taxon>
        <taxon>Enterocloster</taxon>
    </lineage>
</organism>
<dbReference type="PANTHER" id="PTHR33705:SF2">
    <property type="entry name" value="PHOSPHOCARRIER PROTEIN NPR"/>
    <property type="match status" value="1"/>
</dbReference>
<evidence type="ECO:0000259" key="4">
    <source>
        <dbReference type="PROSITE" id="PS51350"/>
    </source>
</evidence>
<dbReference type="EMBL" id="AGYR01000016">
    <property type="protein sequence ID" value="ENZ17305.1"/>
    <property type="molecule type" value="Genomic_DNA"/>
</dbReference>
<dbReference type="PRINTS" id="PR00107">
    <property type="entry name" value="PHOSPHOCPHPR"/>
</dbReference>
<dbReference type="CDD" id="cd00367">
    <property type="entry name" value="PTS-HPr_like"/>
    <property type="match status" value="1"/>
</dbReference>
<gene>
    <name evidence="5" type="ORF">HMPREF1090_01895</name>
</gene>
<dbReference type="GeneID" id="57960326"/>
<dbReference type="InterPro" id="IPR000032">
    <property type="entry name" value="HPr-like"/>
</dbReference>
<evidence type="ECO:0000313" key="5">
    <source>
        <dbReference type="EMBL" id="ENZ17305.1"/>
    </source>
</evidence>
<dbReference type="PROSITE" id="PS51350">
    <property type="entry name" value="PTS_HPR_DOM"/>
    <property type="match status" value="1"/>
</dbReference>
<accession>A0A0E2HCD9</accession>
<evidence type="ECO:0000256" key="3">
    <source>
        <dbReference type="ARBA" id="ARBA00022683"/>
    </source>
</evidence>
<comment type="subcellular location">
    <subcellularLocation>
        <location evidence="1">Cytoplasm</location>
    </subcellularLocation>
</comment>
<dbReference type="NCBIfam" id="TIGR01003">
    <property type="entry name" value="PTS_HPr_family"/>
    <property type="match status" value="1"/>
</dbReference>